<protein>
    <submittedName>
        <fullName evidence="2">Putative exported protein</fullName>
    </submittedName>
</protein>
<keyword evidence="1" id="KW-0732">Signal</keyword>
<gene>
    <name evidence="2" type="ORF">BN2475_490051</name>
</gene>
<evidence type="ECO:0000313" key="2">
    <source>
        <dbReference type="EMBL" id="SIT44809.1"/>
    </source>
</evidence>
<accession>A0A1N7SBQ5</accession>
<sequence length="128" mass="13641">MSMRTCVLLRLSAASLLLGSAVGAQAANLGFLNDTPITYMKQRDVDSIKQAVVRALNDQKDGGSANWNNEGTGNSVKIDATISIAGTVNEGARTCRDVGVVLNAKGQSMNLRPQFCKEGSSWQLQKKP</sequence>
<feature type="signal peptide" evidence="1">
    <location>
        <begin position="1"/>
        <end position="26"/>
    </location>
</feature>
<dbReference type="AlphaFoldDB" id="A0A1N7SBQ5"/>
<reference evidence="2 3" key="1">
    <citation type="submission" date="2016-12" db="EMBL/GenBank/DDBJ databases">
        <authorList>
            <person name="Song W.-J."/>
            <person name="Kurnit D.M."/>
        </authorList>
    </citation>
    <scope>NUCLEOTIDE SEQUENCE [LARGE SCALE GENOMIC DNA]</scope>
    <source>
        <strain evidence="2 3">STM7296</strain>
    </source>
</reference>
<dbReference type="RefSeq" id="WP_094781703.1">
    <property type="nucleotide sequence ID" value="NZ_CYGX02000049.1"/>
</dbReference>
<evidence type="ECO:0000256" key="1">
    <source>
        <dbReference type="SAM" id="SignalP"/>
    </source>
</evidence>
<dbReference type="OrthoDB" id="8775956at2"/>
<keyword evidence="3" id="KW-1185">Reference proteome</keyword>
<feature type="chain" id="PRO_5012907676" evidence="1">
    <location>
        <begin position="27"/>
        <end position="128"/>
    </location>
</feature>
<dbReference type="STRING" id="1247936.BN2475_490051"/>
<evidence type="ECO:0000313" key="3">
    <source>
        <dbReference type="Proteomes" id="UP000187012"/>
    </source>
</evidence>
<proteinExistence type="predicted"/>
<dbReference type="EMBL" id="CYGX02000049">
    <property type="protein sequence ID" value="SIT44809.1"/>
    <property type="molecule type" value="Genomic_DNA"/>
</dbReference>
<organism evidence="2 3">
    <name type="scientific">Paraburkholderia ribeironis</name>
    <dbReference type="NCBI Taxonomy" id="1247936"/>
    <lineage>
        <taxon>Bacteria</taxon>
        <taxon>Pseudomonadati</taxon>
        <taxon>Pseudomonadota</taxon>
        <taxon>Betaproteobacteria</taxon>
        <taxon>Burkholderiales</taxon>
        <taxon>Burkholderiaceae</taxon>
        <taxon>Paraburkholderia</taxon>
    </lineage>
</organism>
<name>A0A1N7SBQ5_9BURK</name>
<dbReference type="Proteomes" id="UP000187012">
    <property type="component" value="Unassembled WGS sequence"/>
</dbReference>